<accession>A0A254PX40</accession>
<dbReference type="RefSeq" id="WP_088524836.1">
    <property type="nucleotide sequence ID" value="NZ_NGUP01000001.1"/>
</dbReference>
<feature type="domain" description="Solute-binding protein family 3/N-terminal" evidence="2">
    <location>
        <begin position="14"/>
        <end position="234"/>
    </location>
</feature>
<dbReference type="SUPFAM" id="SSF53850">
    <property type="entry name" value="Periplasmic binding protein-like II"/>
    <property type="match status" value="1"/>
</dbReference>
<organism evidence="3 4">
    <name type="scientific">Polynucleobacter campilacus</name>
    <dbReference type="NCBI Taxonomy" id="1743163"/>
    <lineage>
        <taxon>Bacteria</taxon>
        <taxon>Pseudomonadati</taxon>
        <taxon>Pseudomonadota</taxon>
        <taxon>Betaproteobacteria</taxon>
        <taxon>Burkholderiales</taxon>
        <taxon>Burkholderiaceae</taxon>
        <taxon>Polynucleobacter</taxon>
    </lineage>
</organism>
<dbReference type="OrthoDB" id="571173at2"/>
<dbReference type="Gene3D" id="3.40.190.10">
    <property type="entry name" value="Periplasmic binding protein-like II"/>
    <property type="match status" value="2"/>
</dbReference>
<sequence length="239" mass="25380">MSNQIANQLAPNRVLTAGIYLGNFLLVTGKDNQGNPDGVSPDLAKAIAAALNVKVQLLPFDTQGELVEAVASGICGIGLVGSDPDRAQKITFAPAYVEIEASYLVPPNSTLKTIESVDAPGIQIASFQKSAYDLWLARNIQHASLVHADTLEASVELFFSKNLHALAGLKTGLIKESKRLPGSKVLDGQFMAVQQGVATAKENIQAIEFLTQFVKEAKQSGLIASFIQKHRVDGLSVAA</sequence>
<dbReference type="EMBL" id="NGUP01000001">
    <property type="protein sequence ID" value="OWS71129.1"/>
    <property type="molecule type" value="Genomic_DNA"/>
</dbReference>
<evidence type="ECO:0000313" key="4">
    <source>
        <dbReference type="Proteomes" id="UP000197528"/>
    </source>
</evidence>
<reference evidence="3 4" key="1">
    <citation type="submission" date="2017-05" db="EMBL/GenBank/DDBJ databases">
        <title>Genome of Polynucleobacter sp. MWH-Feld-100.</title>
        <authorList>
            <person name="Hahn M.W."/>
        </authorList>
    </citation>
    <scope>NUCLEOTIDE SEQUENCE [LARGE SCALE GENOMIC DNA]</scope>
    <source>
        <strain evidence="3 4">MWH-Feld-100</strain>
    </source>
</reference>
<dbReference type="AlphaFoldDB" id="A0A254PX40"/>
<keyword evidence="4" id="KW-1185">Reference proteome</keyword>
<comment type="caution">
    <text evidence="3">The sequence shown here is derived from an EMBL/GenBank/DDBJ whole genome shotgun (WGS) entry which is preliminary data.</text>
</comment>
<evidence type="ECO:0000259" key="2">
    <source>
        <dbReference type="SMART" id="SM00062"/>
    </source>
</evidence>
<name>A0A254PX40_9BURK</name>
<gene>
    <name evidence="3" type="ORF">CBI31_02525</name>
</gene>
<dbReference type="SMART" id="SM00062">
    <property type="entry name" value="PBPb"/>
    <property type="match status" value="1"/>
</dbReference>
<dbReference type="Proteomes" id="UP000197528">
    <property type="component" value="Unassembled WGS sequence"/>
</dbReference>
<dbReference type="InterPro" id="IPR001638">
    <property type="entry name" value="Solute-binding_3/MltF_N"/>
</dbReference>
<protein>
    <submittedName>
        <fullName evidence="3">ABC transporter substrate-binding protein</fullName>
    </submittedName>
</protein>
<evidence type="ECO:0000256" key="1">
    <source>
        <dbReference type="ARBA" id="ARBA00022729"/>
    </source>
</evidence>
<keyword evidence="1" id="KW-0732">Signal</keyword>
<dbReference type="PANTHER" id="PTHR35936">
    <property type="entry name" value="MEMBRANE-BOUND LYTIC MUREIN TRANSGLYCOSYLASE F"/>
    <property type="match status" value="1"/>
</dbReference>
<evidence type="ECO:0000313" key="3">
    <source>
        <dbReference type="EMBL" id="OWS71129.1"/>
    </source>
</evidence>
<dbReference type="PANTHER" id="PTHR35936:SF17">
    <property type="entry name" value="ARGININE-BINDING EXTRACELLULAR PROTEIN ARTP"/>
    <property type="match status" value="1"/>
</dbReference>
<dbReference type="Pfam" id="PF00497">
    <property type="entry name" value="SBP_bac_3"/>
    <property type="match status" value="1"/>
</dbReference>
<proteinExistence type="predicted"/>